<dbReference type="GO" id="GO:0033389">
    <property type="term" value="P:putrescine biosynthetic process from arginine, via agmatine"/>
    <property type="evidence" value="ECO:0007669"/>
    <property type="project" value="TreeGrafter"/>
</dbReference>
<dbReference type="PANTHER" id="PTHR11358">
    <property type="entry name" value="ARGINASE/AGMATINASE"/>
    <property type="match status" value="1"/>
</dbReference>
<dbReference type="GO" id="GO:0046872">
    <property type="term" value="F:metal ion binding"/>
    <property type="evidence" value="ECO:0007669"/>
    <property type="project" value="UniProtKB-KW"/>
</dbReference>
<dbReference type="SUPFAM" id="SSF52768">
    <property type="entry name" value="Arginase/deacetylase"/>
    <property type="match status" value="1"/>
</dbReference>
<gene>
    <name evidence="6" type="ORF">CC77DRAFT_1009078</name>
</gene>
<dbReference type="InterPro" id="IPR006035">
    <property type="entry name" value="Ureohydrolase"/>
</dbReference>
<evidence type="ECO:0000256" key="3">
    <source>
        <dbReference type="PROSITE-ProRule" id="PRU00742"/>
    </source>
</evidence>
<dbReference type="KEGG" id="aalt:CC77DRAFT_1009078"/>
<dbReference type="Gene3D" id="3.40.800.10">
    <property type="entry name" value="Ureohydrolase domain"/>
    <property type="match status" value="2"/>
</dbReference>
<keyword evidence="5" id="KW-0732">Signal</keyword>
<protein>
    <submittedName>
        <fullName evidence="6">Arginase/deacetylase</fullName>
    </submittedName>
</protein>
<dbReference type="RefSeq" id="XP_018385605.1">
    <property type="nucleotide sequence ID" value="XM_018523571.1"/>
</dbReference>
<dbReference type="AlphaFoldDB" id="A0A177DJR1"/>
<dbReference type="PANTHER" id="PTHR11358:SF28">
    <property type="entry name" value="HYPOTHETICAL ARGINASE FAMILY PROTEIN (EUROFUNG)"/>
    <property type="match status" value="1"/>
</dbReference>
<comment type="similarity">
    <text evidence="3 4">Belongs to the arginase family.</text>
</comment>
<sequence>MALISLLFLLSSVQLSTSARDITFPPVSGYSSQQIIPQQNLGLDITHAKFAGLMTYANLPYVHCLAPEQHDVVPFDIAILGAPFDTGVTARPGARFGPSGIRQGSSRISPASAWSIYTGENVFEGWAKIVDCGDAPLTFLLVTPSYGRLRRLTVILKIVSARPTNSSEHTTPKIVTLGDTWDPEVLGGGISHYAGVNHGTFLHIAHEEGLIRNTSIHAGIRAPMGRPKGDLRNDIRCGFEIVKAREIDQFGVAGVIARLKSRVAGTKVYISVDIDVLDPAFAPATGTAEVGGWTTRELLSILDGLEGLDVIGADVVEVAPIYDNPGETTVLAAAEVVHSLIALMCRSVVLAESLGRLVE</sequence>
<evidence type="ECO:0000256" key="4">
    <source>
        <dbReference type="RuleBase" id="RU003684"/>
    </source>
</evidence>
<name>A0A177DJR1_ALTAL</name>
<dbReference type="Proteomes" id="UP000077248">
    <property type="component" value="Unassembled WGS sequence"/>
</dbReference>
<keyword evidence="2 4" id="KW-0378">Hydrolase</keyword>
<feature type="signal peptide" evidence="5">
    <location>
        <begin position="1"/>
        <end position="18"/>
    </location>
</feature>
<dbReference type="InterPro" id="IPR023696">
    <property type="entry name" value="Ureohydrolase_dom_sf"/>
</dbReference>
<accession>A0A177DJR1</accession>
<evidence type="ECO:0000256" key="5">
    <source>
        <dbReference type="SAM" id="SignalP"/>
    </source>
</evidence>
<dbReference type="PROSITE" id="PS01053">
    <property type="entry name" value="ARGINASE_1"/>
    <property type="match status" value="1"/>
</dbReference>
<dbReference type="STRING" id="5599.A0A177DJR1"/>
<reference evidence="6 7" key="1">
    <citation type="submission" date="2016-05" db="EMBL/GenBank/DDBJ databases">
        <title>Comparative analysis of secretome profiles of manganese(II)-oxidizing ascomycete fungi.</title>
        <authorList>
            <consortium name="DOE Joint Genome Institute"/>
            <person name="Zeiner C.A."/>
            <person name="Purvine S.O."/>
            <person name="Zink E.M."/>
            <person name="Wu S."/>
            <person name="Pasa-Tolic L."/>
            <person name="Chaput D.L."/>
            <person name="Haridas S."/>
            <person name="Grigoriev I.V."/>
            <person name="Santelli C.M."/>
            <person name="Hansel C.M."/>
        </authorList>
    </citation>
    <scope>NUCLEOTIDE SEQUENCE [LARGE SCALE GENOMIC DNA]</scope>
    <source>
        <strain evidence="6 7">SRC1lrK2f</strain>
    </source>
</reference>
<dbReference type="PROSITE" id="PS51409">
    <property type="entry name" value="ARGINASE_2"/>
    <property type="match status" value="1"/>
</dbReference>
<feature type="chain" id="PRO_5008059506" evidence="5">
    <location>
        <begin position="19"/>
        <end position="359"/>
    </location>
</feature>
<keyword evidence="1" id="KW-0479">Metal-binding</keyword>
<proteinExistence type="inferred from homology"/>
<dbReference type="EMBL" id="KV441479">
    <property type="protein sequence ID" value="OAG20184.1"/>
    <property type="molecule type" value="Genomic_DNA"/>
</dbReference>
<organism evidence="6 7">
    <name type="scientific">Alternaria alternata</name>
    <name type="common">Alternaria rot fungus</name>
    <name type="synonym">Torula alternata</name>
    <dbReference type="NCBI Taxonomy" id="5599"/>
    <lineage>
        <taxon>Eukaryota</taxon>
        <taxon>Fungi</taxon>
        <taxon>Dikarya</taxon>
        <taxon>Ascomycota</taxon>
        <taxon>Pezizomycotina</taxon>
        <taxon>Dothideomycetes</taxon>
        <taxon>Pleosporomycetidae</taxon>
        <taxon>Pleosporales</taxon>
        <taxon>Pleosporineae</taxon>
        <taxon>Pleosporaceae</taxon>
        <taxon>Alternaria</taxon>
        <taxon>Alternaria sect. Alternaria</taxon>
        <taxon>Alternaria alternata complex</taxon>
    </lineage>
</organism>
<dbReference type="GO" id="GO:0008783">
    <property type="term" value="F:agmatinase activity"/>
    <property type="evidence" value="ECO:0007669"/>
    <property type="project" value="TreeGrafter"/>
</dbReference>
<evidence type="ECO:0000313" key="6">
    <source>
        <dbReference type="EMBL" id="OAG20184.1"/>
    </source>
</evidence>
<evidence type="ECO:0000256" key="1">
    <source>
        <dbReference type="ARBA" id="ARBA00022723"/>
    </source>
</evidence>
<keyword evidence="7" id="KW-1185">Reference proteome</keyword>
<dbReference type="PIRSF" id="PIRSF036979">
    <property type="entry name" value="Arginase"/>
    <property type="match status" value="1"/>
</dbReference>
<dbReference type="OMA" id="RNDIRCG"/>
<dbReference type="VEuPathDB" id="FungiDB:CC77DRAFT_1009078"/>
<dbReference type="Pfam" id="PF00491">
    <property type="entry name" value="Arginase"/>
    <property type="match status" value="2"/>
</dbReference>
<dbReference type="GeneID" id="29109165"/>
<evidence type="ECO:0000256" key="2">
    <source>
        <dbReference type="ARBA" id="ARBA00022801"/>
    </source>
</evidence>
<dbReference type="InterPro" id="IPR020855">
    <property type="entry name" value="Ureohydrolase_Mn_BS"/>
</dbReference>
<evidence type="ECO:0000313" key="7">
    <source>
        <dbReference type="Proteomes" id="UP000077248"/>
    </source>
</evidence>